<evidence type="ECO:0000313" key="2">
    <source>
        <dbReference type="Proteomes" id="UP000828390"/>
    </source>
</evidence>
<proteinExistence type="predicted"/>
<keyword evidence="2" id="KW-1185">Reference proteome</keyword>
<dbReference type="EMBL" id="JAIWYP010000011">
    <property type="protein sequence ID" value="KAH3739075.1"/>
    <property type="molecule type" value="Genomic_DNA"/>
</dbReference>
<dbReference type="AlphaFoldDB" id="A0A9D4HXL6"/>
<accession>A0A9D4HXL6</accession>
<reference evidence="1" key="1">
    <citation type="journal article" date="2019" name="bioRxiv">
        <title>The Genome of the Zebra Mussel, Dreissena polymorpha: A Resource for Invasive Species Research.</title>
        <authorList>
            <person name="McCartney M.A."/>
            <person name="Auch B."/>
            <person name="Kono T."/>
            <person name="Mallez S."/>
            <person name="Zhang Y."/>
            <person name="Obille A."/>
            <person name="Becker A."/>
            <person name="Abrahante J.E."/>
            <person name="Garbe J."/>
            <person name="Badalamenti J.P."/>
            <person name="Herman A."/>
            <person name="Mangelson H."/>
            <person name="Liachko I."/>
            <person name="Sullivan S."/>
            <person name="Sone E.D."/>
            <person name="Koren S."/>
            <person name="Silverstein K.A.T."/>
            <person name="Beckman K.B."/>
            <person name="Gohl D.M."/>
        </authorList>
    </citation>
    <scope>NUCLEOTIDE SEQUENCE</scope>
    <source>
        <strain evidence="1">Duluth1</strain>
        <tissue evidence="1">Whole animal</tissue>
    </source>
</reference>
<reference evidence="1" key="2">
    <citation type="submission" date="2020-11" db="EMBL/GenBank/DDBJ databases">
        <authorList>
            <person name="McCartney M.A."/>
            <person name="Auch B."/>
            <person name="Kono T."/>
            <person name="Mallez S."/>
            <person name="Becker A."/>
            <person name="Gohl D.M."/>
            <person name="Silverstein K.A.T."/>
            <person name="Koren S."/>
            <person name="Bechman K.B."/>
            <person name="Herman A."/>
            <person name="Abrahante J.E."/>
            <person name="Garbe J."/>
        </authorList>
    </citation>
    <scope>NUCLEOTIDE SEQUENCE</scope>
    <source>
        <strain evidence="1">Duluth1</strain>
        <tissue evidence="1">Whole animal</tissue>
    </source>
</reference>
<sequence>MVAKARRVMTLKDSRDDMARRVGVETRTGRKWSARQAVALVESRLRHKDIVGTTAVGTQHLCSAESRS</sequence>
<comment type="caution">
    <text evidence="1">The sequence shown here is derived from an EMBL/GenBank/DDBJ whole genome shotgun (WGS) entry which is preliminary data.</text>
</comment>
<protein>
    <submittedName>
        <fullName evidence="1">Uncharacterized protein</fullName>
    </submittedName>
</protein>
<gene>
    <name evidence="1" type="ORF">DPMN_045722</name>
</gene>
<dbReference type="Proteomes" id="UP000828390">
    <property type="component" value="Unassembled WGS sequence"/>
</dbReference>
<name>A0A9D4HXL6_DREPO</name>
<evidence type="ECO:0000313" key="1">
    <source>
        <dbReference type="EMBL" id="KAH3739075.1"/>
    </source>
</evidence>
<organism evidence="1 2">
    <name type="scientific">Dreissena polymorpha</name>
    <name type="common">Zebra mussel</name>
    <name type="synonym">Mytilus polymorpha</name>
    <dbReference type="NCBI Taxonomy" id="45954"/>
    <lineage>
        <taxon>Eukaryota</taxon>
        <taxon>Metazoa</taxon>
        <taxon>Spiralia</taxon>
        <taxon>Lophotrochozoa</taxon>
        <taxon>Mollusca</taxon>
        <taxon>Bivalvia</taxon>
        <taxon>Autobranchia</taxon>
        <taxon>Heteroconchia</taxon>
        <taxon>Euheterodonta</taxon>
        <taxon>Imparidentia</taxon>
        <taxon>Neoheterodontei</taxon>
        <taxon>Myida</taxon>
        <taxon>Dreissenoidea</taxon>
        <taxon>Dreissenidae</taxon>
        <taxon>Dreissena</taxon>
    </lineage>
</organism>